<dbReference type="EMBL" id="CP037423">
    <property type="protein sequence ID" value="QDV47123.1"/>
    <property type="molecule type" value="Genomic_DNA"/>
</dbReference>
<keyword evidence="4" id="KW-0175">Coiled coil</keyword>
<dbReference type="InterPro" id="IPR019734">
    <property type="entry name" value="TPR_rpt"/>
</dbReference>
<evidence type="ECO:0000313" key="7">
    <source>
        <dbReference type="EMBL" id="QDV47123.1"/>
    </source>
</evidence>
<feature type="signal peptide" evidence="6">
    <location>
        <begin position="1"/>
        <end position="29"/>
    </location>
</feature>
<dbReference type="Proteomes" id="UP000319004">
    <property type="component" value="Chromosome"/>
</dbReference>
<gene>
    <name evidence="7" type="ORF">Enr13x_70320</name>
</gene>
<dbReference type="AlphaFoldDB" id="A0A518I1Y2"/>
<feature type="compositionally biased region" description="Polar residues" evidence="5">
    <location>
        <begin position="253"/>
        <end position="263"/>
    </location>
</feature>
<organism evidence="7 8">
    <name type="scientific">Stieleria neptunia</name>
    <dbReference type="NCBI Taxonomy" id="2527979"/>
    <lineage>
        <taxon>Bacteria</taxon>
        <taxon>Pseudomonadati</taxon>
        <taxon>Planctomycetota</taxon>
        <taxon>Planctomycetia</taxon>
        <taxon>Pirellulales</taxon>
        <taxon>Pirellulaceae</taxon>
        <taxon>Stieleria</taxon>
    </lineage>
</organism>
<proteinExistence type="predicted"/>
<evidence type="ECO:0000256" key="6">
    <source>
        <dbReference type="SAM" id="SignalP"/>
    </source>
</evidence>
<evidence type="ECO:0000256" key="4">
    <source>
        <dbReference type="SAM" id="Coils"/>
    </source>
</evidence>
<sequence precursor="true">MRRFNLPTVASALLGILLMQVSVSKQARAELLPADKLASCQLHVIGIYSPESSADDRVFVDVQPTGKPVVLVLSGYYGAQWNLNIAPEADVRQIIIAGYFEHSVRGVPDRVPTEMITYYPNADKTRKDFFWAYSWHTKNGRDLKSRLKELTGLEVTTFQGEYAAKRFVVDGINGDVAQFLTAEPPPSAPARNTNSLEKKLRETGSAAKLKLQELASQFGQGHPTVKQLEENIELINNQLKRLGAAPLGPAAKQPSTAKPSTAKTPPETDPNKVIEALVRQSFQLQMELQLARVEKAEADLQRVKLQLQQRLDSAEEIIAARVQELIHSDVAKPETKEQVPASVLVDEGWKAWRTHDTRKALTSFLSAVDLEPENQSARNGLGWTYVHLGEYEKAITEFKKIDPDTPVHGAALNGIGQSLLALGKLDEAIQVLLDTTEQTIAKVGEVRAAKMGLAAWHGLVRTYLQQQNYEQAKQWSRRYLKHNPNDKGMKDMLEQAESASDVED</sequence>
<feature type="region of interest" description="Disordered" evidence="5">
    <location>
        <begin position="481"/>
        <end position="504"/>
    </location>
</feature>
<feature type="coiled-coil region" evidence="4">
    <location>
        <begin position="286"/>
        <end position="317"/>
    </location>
</feature>
<dbReference type="InterPro" id="IPR011990">
    <property type="entry name" value="TPR-like_helical_dom_sf"/>
</dbReference>
<dbReference type="RefSeq" id="WP_197455545.1">
    <property type="nucleotide sequence ID" value="NZ_CP037423.1"/>
</dbReference>
<keyword evidence="1" id="KW-0677">Repeat</keyword>
<reference evidence="7 8" key="1">
    <citation type="submission" date="2019-03" db="EMBL/GenBank/DDBJ databases">
        <title>Deep-cultivation of Planctomycetes and their phenomic and genomic characterization uncovers novel biology.</title>
        <authorList>
            <person name="Wiegand S."/>
            <person name="Jogler M."/>
            <person name="Boedeker C."/>
            <person name="Pinto D."/>
            <person name="Vollmers J."/>
            <person name="Rivas-Marin E."/>
            <person name="Kohn T."/>
            <person name="Peeters S.H."/>
            <person name="Heuer A."/>
            <person name="Rast P."/>
            <person name="Oberbeckmann S."/>
            <person name="Bunk B."/>
            <person name="Jeske O."/>
            <person name="Meyerdierks A."/>
            <person name="Storesund J.E."/>
            <person name="Kallscheuer N."/>
            <person name="Luecker S."/>
            <person name="Lage O.M."/>
            <person name="Pohl T."/>
            <person name="Merkel B.J."/>
            <person name="Hornburger P."/>
            <person name="Mueller R.-W."/>
            <person name="Bruemmer F."/>
            <person name="Labrenz M."/>
            <person name="Spormann A.M."/>
            <person name="Op den Camp H."/>
            <person name="Overmann J."/>
            <person name="Amann R."/>
            <person name="Jetten M.S.M."/>
            <person name="Mascher T."/>
            <person name="Medema M.H."/>
            <person name="Devos D.P."/>
            <person name="Kaster A.-K."/>
            <person name="Ovreas L."/>
            <person name="Rohde M."/>
            <person name="Galperin M.Y."/>
            <person name="Jogler C."/>
        </authorList>
    </citation>
    <scope>NUCLEOTIDE SEQUENCE [LARGE SCALE GENOMIC DNA]</scope>
    <source>
        <strain evidence="7 8">Enr13</strain>
    </source>
</reference>
<name>A0A518I1Y2_9BACT</name>
<evidence type="ECO:0000256" key="5">
    <source>
        <dbReference type="SAM" id="MobiDB-lite"/>
    </source>
</evidence>
<dbReference type="InterPro" id="IPR051685">
    <property type="entry name" value="Ycf3/AcsC/BcsC/TPR_MFPF"/>
</dbReference>
<accession>A0A518I1Y2</accession>
<feature type="repeat" description="TPR" evidence="3">
    <location>
        <begin position="375"/>
        <end position="408"/>
    </location>
</feature>
<dbReference type="SMART" id="SM00028">
    <property type="entry name" value="TPR"/>
    <property type="match status" value="4"/>
</dbReference>
<dbReference type="PROSITE" id="PS50005">
    <property type="entry name" value="TPR"/>
    <property type="match status" value="2"/>
</dbReference>
<keyword evidence="8" id="KW-1185">Reference proteome</keyword>
<dbReference type="Pfam" id="PF13432">
    <property type="entry name" value="TPR_16"/>
    <property type="match status" value="1"/>
</dbReference>
<evidence type="ECO:0000313" key="8">
    <source>
        <dbReference type="Proteomes" id="UP000319004"/>
    </source>
</evidence>
<dbReference type="Gene3D" id="1.25.40.10">
    <property type="entry name" value="Tetratricopeptide repeat domain"/>
    <property type="match status" value="1"/>
</dbReference>
<evidence type="ECO:0000256" key="2">
    <source>
        <dbReference type="ARBA" id="ARBA00022803"/>
    </source>
</evidence>
<feature type="repeat" description="TPR" evidence="3">
    <location>
        <begin position="453"/>
        <end position="486"/>
    </location>
</feature>
<protein>
    <submittedName>
        <fullName evidence="7">Tetratricopeptide repeat protein</fullName>
    </submittedName>
</protein>
<keyword evidence="6" id="KW-0732">Signal</keyword>
<dbReference type="PANTHER" id="PTHR44943:SF8">
    <property type="entry name" value="TPR REPEAT-CONTAINING PROTEIN MJ0263"/>
    <property type="match status" value="1"/>
</dbReference>
<dbReference type="Pfam" id="PF13181">
    <property type="entry name" value="TPR_8"/>
    <property type="match status" value="1"/>
</dbReference>
<evidence type="ECO:0000256" key="3">
    <source>
        <dbReference type="PROSITE-ProRule" id="PRU00339"/>
    </source>
</evidence>
<evidence type="ECO:0000256" key="1">
    <source>
        <dbReference type="ARBA" id="ARBA00022737"/>
    </source>
</evidence>
<dbReference type="PANTHER" id="PTHR44943">
    <property type="entry name" value="CELLULOSE SYNTHASE OPERON PROTEIN C"/>
    <property type="match status" value="1"/>
</dbReference>
<feature type="chain" id="PRO_5021742699" evidence="6">
    <location>
        <begin position="30"/>
        <end position="504"/>
    </location>
</feature>
<dbReference type="SUPFAM" id="SSF48452">
    <property type="entry name" value="TPR-like"/>
    <property type="match status" value="1"/>
</dbReference>
<keyword evidence="2 3" id="KW-0802">TPR repeat</keyword>
<feature type="compositionally biased region" description="Basic and acidic residues" evidence="5">
    <location>
        <begin position="483"/>
        <end position="493"/>
    </location>
</feature>
<feature type="region of interest" description="Disordered" evidence="5">
    <location>
        <begin position="246"/>
        <end position="270"/>
    </location>
</feature>
<dbReference type="KEGG" id="snep:Enr13x_70320"/>